<dbReference type="PROSITE" id="PS51898">
    <property type="entry name" value="TYR_RECOMBINASE"/>
    <property type="match status" value="1"/>
</dbReference>
<dbReference type="InterPro" id="IPR011010">
    <property type="entry name" value="DNA_brk_join_enz"/>
</dbReference>
<dbReference type="PANTHER" id="PTHR30349:SF77">
    <property type="entry name" value="TYROSINE RECOMBINASE XERC"/>
    <property type="match status" value="1"/>
</dbReference>
<sequence>MHSPRLSHFMSQHPQPLFETFDRFHELNFLHLNGELPAVRNFLQGCTDELQAVEGYRAVRGFLKSYAGNEATFTSYRTHIERLLLWSLLVAGKPLVELRRRDAEAFMEFCLNPPADWIGPVVKSRFLRVGGRKKLDTDTYTVNLQWRPFSHTVAKRERKIAEEAVAALPSRPYRMSQGSVAQVFAVCGSFFQHAIDEGLTEVNPFRAVKQKSIYKQRNTLDVASRSLTPLQWSYVIETAEQMAAADPTYERTLFIVATLFSMYLRVSDLVGRDNWTPTMGDIRRDSMGNWWFHVVGKGNKAAKISIRDDYIQNYLVRYRQHLQLSPLPSAHEKTPLISTLKGRGGLSDRHIRLMLQELFDRAMVRMAEEGWSNDEIDQLRSASLHWLRHTSATFDAPYRDMKDLQADLRHNSLSTTQNTYYNTLDEQRAHSVKSLPVRR</sequence>
<reference evidence="6 7" key="1">
    <citation type="journal article" date="2012" name="J. Bacteriol.">
        <title>Complete Genome Sequence of the Naphthalene-Degrading Pseudomonas putida Strain ND6.</title>
        <authorList>
            <person name="Li S."/>
            <person name="Zhao H."/>
            <person name="Li Y."/>
            <person name="Niu S."/>
            <person name="Cai B."/>
        </authorList>
    </citation>
    <scope>NUCLEOTIDE SEQUENCE [LARGE SCALE GENOMIC DNA]</scope>
    <source>
        <strain evidence="6 7">ND6</strain>
    </source>
</reference>
<dbReference type="AlphaFoldDB" id="I3V4N2"/>
<keyword evidence="2" id="KW-0229">DNA integration</keyword>
<dbReference type="InterPro" id="IPR013762">
    <property type="entry name" value="Integrase-like_cat_sf"/>
</dbReference>
<name>I3V4N2_PSEPU</name>
<dbReference type="PATRIC" id="fig|231023.4.peg.5250"/>
<protein>
    <submittedName>
        <fullName evidence="6">Site-specific recombinase, phage integrase family</fullName>
    </submittedName>
</protein>
<evidence type="ECO:0000256" key="2">
    <source>
        <dbReference type="ARBA" id="ARBA00022908"/>
    </source>
</evidence>
<gene>
    <name evidence="6" type="ORF">YSA_10938</name>
</gene>
<dbReference type="InterPro" id="IPR050090">
    <property type="entry name" value="Tyrosine_recombinase_XerCD"/>
</dbReference>
<dbReference type="GO" id="GO:0003677">
    <property type="term" value="F:DNA binding"/>
    <property type="evidence" value="ECO:0007669"/>
    <property type="project" value="UniProtKB-KW"/>
</dbReference>
<dbReference type="Gene3D" id="1.10.150.130">
    <property type="match status" value="1"/>
</dbReference>
<dbReference type="Proteomes" id="UP000005268">
    <property type="component" value="Chromosome"/>
</dbReference>
<dbReference type="GO" id="GO:0006310">
    <property type="term" value="P:DNA recombination"/>
    <property type="evidence" value="ECO:0007669"/>
    <property type="project" value="UniProtKB-KW"/>
</dbReference>
<dbReference type="InterPro" id="IPR002104">
    <property type="entry name" value="Integrase_catalytic"/>
</dbReference>
<evidence type="ECO:0000256" key="3">
    <source>
        <dbReference type="ARBA" id="ARBA00023125"/>
    </source>
</evidence>
<evidence type="ECO:0000313" key="7">
    <source>
        <dbReference type="Proteomes" id="UP000005268"/>
    </source>
</evidence>
<dbReference type="HOGENOM" id="CLU_027562_42_0_6"/>
<keyword evidence="3" id="KW-0238">DNA-binding</keyword>
<evidence type="ECO:0000313" key="6">
    <source>
        <dbReference type="EMBL" id="AFK72703.1"/>
    </source>
</evidence>
<dbReference type="EMBL" id="CP003588">
    <property type="protein sequence ID" value="AFK72703.1"/>
    <property type="molecule type" value="Genomic_DNA"/>
</dbReference>
<organism evidence="6 7">
    <name type="scientific">Pseudomonas putida ND6</name>
    <dbReference type="NCBI Taxonomy" id="231023"/>
    <lineage>
        <taxon>Bacteria</taxon>
        <taxon>Pseudomonadati</taxon>
        <taxon>Pseudomonadota</taxon>
        <taxon>Gammaproteobacteria</taxon>
        <taxon>Pseudomonadales</taxon>
        <taxon>Pseudomonadaceae</taxon>
        <taxon>Pseudomonas</taxon>
    </lineage>
</organism>
<dbReference type="GO" id="GO:0015074">
    <property type="term" value="P:DNA integration"/>
    <property type="evidence" value="ECO:0007669"/>
    <property type="project" value="UniProtKB-KW"/>
</dbReference>
<accession>I3V4N2</accession>
<evidence type="ECO:0000256" key="1">
    <source>
        <dbReference type="ARBA" id="ARBA00004496"/>
    </source>
</evidence>
<dbReference type="KEGG" id="ppi:YSA_10938"/>
<dbReference type="Gene3D" id="1.10.443.10">
    <property type="entry name" value="Intergrase catalytic core"/>
    <property type="match status" value="1"/>
</dbReference>
<keyword evidence="4" id="KW-0233">DNA recombination</keyword>
<dbReference type="InterPro" id="IPR010998">
    <property type="entry name" value="Integrase_recombinase_N"/>
</dbReference>
<evidence type="ECO:0000259" key="5">
    <source>
        <dbReference type="PROSITE" id="PS51898"/>
    </source>
</evidence>
<feature type="domain" description="Tyr recombinase" evidence="5">
    <location>
        <begin position="222"/>
        <end position="434"/>
    </location>
</feature>
<dbReference type="PANTHER" id="PTHR30349">
    <property type="entry name" value="PHAGE INTEGRASE-RELATED"/>
    <property type="match status" value="1"/>
</dbReference>
<dbReference type="SUPFAM" id="SSF56349">
    <property type="entry name" value="DNA breaking-rejoining enzymes"/>
    <property type="match status" value="1"/>
</dbReference>
<comment type="subcellular location">
    <subcellularLocation>
        <location evidence="1">Cytoplasm</location>
    </subcellularLocation>
</comment>
<evidence type="ECO:0000256" key="4">
    <source>
        <dbReference type="ARBA" id="ARBA00023172"/>
    </source>
</evidence>
<dbReference type="GO" id="GO:0005737">
    <property type="term" value="C:cytoplasm"/>
    <property type="evidence" value="ECO:0007669"/>
    <property type="project" value="UniProtKB-SubCell"/>
</dbReference>
<proteinExistence type="predicted"/>